<organism evidence="3 4">
    <name type="scientific">Steinernema glaseri</name>
    <dbReference type="NCBI Taxonomy" id="37863"/>
    <lineage>
        <taxon>Eukaryota</taxon>
        <taxon>Metazoa</taxon>
        <taxon>Ecdysozoa</taxon>
        <taxon>Nematoda</taxon>
        <taxon>Chromadorea</taxon>
        <taxon>Rhabditida</taxon>
        <taxon>Tylenchina</taxon>
        <taxon>Panagrolaimomorpha</taxon>
        <taxon>Strongyloidoidea</taxon>
        <taxon>Steinernematidae</taxon>
        <taxon>Steinernema</taxon>
    </lineage>
</organism>
<dbReference type="InterPro" id="IPR009924">
    <property type="entry name" value="DUF1459"/>
</dbReference>
<feature type="region of interest" description="Disordered" evidence="1">
    <location>
        <begin position="64"/>
        <end position="83"/>
    </location>
</feature>
<evidence type="ECO:0000313" key="3">
    <source>
        <dbReference type="Proteomes" id="UP000095287"/>
    </source>
</evidence>
<protein>
    <submittedName>
        <fullName evidence="4">Secreted protein</fullName>
    </submittedName>
</protein>
<feature type="signal peptide" evidence="2">
    <location>
        <begin position="1"/>
        <end position="21"/>
    </location>
</feature>
<evidence type="ECO:0000256" key="2">
    <source>
        <dbReference type="SAM" id="SignalP"/>
    </source>
</evidence>
<evidence type="ECO:0000256" key="1">
    <source>
        <dbReference type="SAM" id="MobiDB-lite"/>
    </source>
</evidence>
<keyword evidence="2" id="KW-0732">Signal</keyword>
<sequence>MNSRVLFAFFVVVFLTSSSTGQYVYQAPVVTPYAGYNAYLPGYYNYLSYPYYGMPYAYAIGSNKGGSEGPSRPGPMPKLANEQ</sequence>
<dbReference type="AlphaFoldDB" id="A0A1I7YNP7"/>
<feature type="chain" id="PRO_5009312458" evidence="2">
    <location>
        <begin position="22"/>
        <end position="83"/>
    </location>
</feature>
<dbReference type="Pfam" id="PF07312">
    <property type="entry name" value="DUF1459"/>
    <property type="match status" value="1"/>
</dbReference>
<dbReference type="WBParaSite" id="L893_g18154.t1">
    <property type="protein sequence ID" value="L893_g18154.t1"/>
    <property type="gene ID" value="L893_g18154"/>
</dbReference>
<reference evidence="4" key="1">
    <citation type="submission" date="2016-11" db="UniProtKB">
        <authorList>
            <consortium name="WormBaseParasite"/>
        </authorList>
    </citation>
    <scope>IDENTIFICATION</scope>
</reference>
<evidence type="ECO:0000313" key="4">
    <source>
        <dbReference type="WBParaSite" id="L893_g18154.t1"/>
    </source>
</evidence>
<name>A0A1I7YNP7_9BILA</name>
<dbReference type="Proteomes" id="UP000095287">
    <property type="component" value="Unplaced"/>
</dbReference>
<proteinExistence type="predicted"/>
<keyword evidence="3" id="KW-1185">Reference proteome</keyword>
<accession>A0A1I7YNP7</accession>